<keyword evidence="1" id="KW-0040">ANK repeat</keyword>
<sequence>MKDRATPVFIAAQNGHRTVLSLLITAGANPDMKRIDGATHTLDCRTIGTRPICKVLCKMVHSWMRYVAMVRHPLKAAHKGHAAVVTELLTQTQFGFATEWRDRVACGCHVWPFNRL</sequence>
<dbReference type="AlphaFoldDB" id="A0A811UGE7"/>
<dbReference type="EMBL" id="CAJHJT010000012">
    <property type="protein sequence ID" value="CAD6997750.1"/>
    <property type="molecule type" value="Genomic_DNA"/>
</dbReference>
<evidence type="ECO:0000256" key="1">
    <source>
        <dbReference type="PROSITE-ProRule" id="PRU00023"/>
    </source>
</evidence>
<dbReference type="SMART" id="SM00248">
    <property type="entry name" value="ANK"/>
    <property type="match status" value="1"/>
</dbReference>
<dbReference type="Proteomes" id="UP000606786">
    <property type="component" value="Unassembled WGS sequence"/>
</dbReference>
<organism evidence="2 3">
    <name type="scientific">Ceratitis capitata</name>
    <name type="common">Mediterranean fruit fly</name>
    <name type="synonym">Tephritis capitata</name>
    <dbReference type="NCBI Taxonomy" id="7213"/>
    <lineage>
        <taxon>Eukaryota</taxon>
        <taxon>Metazoa</taxon>
        <taxon>Ecdysozoa</taxon>
        <taxon>Arthropoda</taxon>
        <taxon>Hexapoda</taxon>
        <taxon>Insecta</taxon>
        <taxon>Pterygota</taxon>
        <taxon>Neoptera</taxon>
        <taxon>Endopterygota</taxon>
        <taxon>Diptera</taxon>
        <taxon>Brachycera</taxon>
        <taxon>Muscomorpha</taxon>
        <taxon>Tephritoidea</taxon>
        <taxon>Tephritidae</taxon>
        <taxon>Ceratitis</taxon>
        <taxon>Ceratitis</taxon>
    </lineage>
</organism>
<dbReference type="PROSITE" id="PS50088">
    <property type="entry name" value="ANK_REPEAT"/>
    <property type="match status" value="1"/>
</dbReference>
<feature type="repeat" description="ANK" evidence="1">
    <location>
        <begin position="3"/>
        <end position="35"/>
    </location>
</feature>
<dbReference type="SUPFAM" id="SSF48403">
    <property type="entry name" value="Ankyrin repeat"/>
    <property type="match status" value="1"/>
</dbReference>
<gene>
    <name evidence="2" type="ORF">CCAP1982_LOCUS6382</name>
</gene>
<dbReference type="PROSITE" id="PS50297">
    <property type="entry name" value="ANK_REP_REGION"/>
    <property type="match status" value="1"/>
</dbReference>
<accession>A0A811UGE7</accession>
<comment type="caution">
    <text evidence="2">The sequence shown here is derived from an EMBL/GenBank/DDBJ whole genome shotgun (WGS) entry which is preliminary data.</text>
</comment>
<protein>
    <submittedName>
        <fullName evidence="2">(Mediterranean fruit fly) hypothetical protein</fullName>
    </submittedName>
</protein>
<dbReference type="Pfam" id="PF00023">
    <property type="entry name" value="Ank"/>
    <property type="match status" value="1"/>
</dbReference>
<proteinExistence type="predicted"/>
<keyword evidence="3" id="KW-1185">Reference proteome</keyword>
<dbReference type="InterPro" id="IPR036770">
    <property type="entry name" value="Ankyrin_rpt-contain_sf"/>
</dbReference>
<reference evidence="2" key="1">
    <citation type="submission" date="2020-11" db="EMBL/GenBank/DDBJ databases">
        <authorList>
            <person name="Whitehead M."/>
        </authorList>
    </citation>
    <scope>NUCLEOTIDE SEQUENCE</scope>
    <source>
        <strain evidence="2">EGII</strain>
    </source>
</reference>
<dbReference type="InterPro" id="IPR002110">
    <property type="entry name" value="Ankyrin_rpt"/>
</dbReference>
<dbReference type="Gene3D" id="1.25.40.20">
    <property type="entry name" value="Ankyrin repeat-containing domain"/>
    <property type="match status" value="1"/>
</dbReference>
<name>A0A811UGE7_CERCA</name>
<evidence type="ECO:0000313" key="2">
    <source>
        <dbReference type="EMBL" id="CAD6997750.1"/>
    </source>
</evidence>
<evidence type="ECO:0000313" key="3">
    <source>
        <dbReference type="Proteomes" id="UP000606786"/>
    </source>
</evidence>